<evidence type="ECO:0000256" key="1">
    <source>
        <dbReference type="SAM" id="MobiDB-lite"/>
    </source>
</evidence>
<organism evidence="2 3">
    <name type="scientific">Cirrhinus mrigala</name>
    <name type="common">Mrigala</name>
    <dbReference type="NCBI Taxonomy" id="683832"/>
    <lineage>
        <taxon>Eukaryota</taxon>
        <taxon>Metazoa</taxon>
        <taxon>Chordata</taxon>
        <taxon>Craniata</taxon>
        <taxon>Vertebrata</taxon>
        <taxon>Euteleostomi</taxon>
        <taxon>Actinopterygii</taxon>
        <taxon>Neopterygii</taxon>
        <taxon>Teleostei</taxon>
        <taxon>Ostariophysi</taxon>
        <taxon>Cypriniformes</taxon>
        <taxon>Cyprinidae</taxon>
        <taxon>Labeoninae</taxon>
        <taxon>Labeonini</taxon>
        <taxon>Cirrhinus</taxon>
    </lineage>
</organism>
<accession>A0ABD0NFI1</accession>
<feature type="region of interest" description="Disordered" evidence="1">
    <location>
        <begin position="1"/>
        <end position="40"/>
    </location>
</feature>
<name>A0ABD0NFI1_CIRMR</name>
<protein>
    <submittedName>
        <fullName evidence="2">Uncharacterized protein</fullName>
    </submittedName>
</protein>
<comment type="caution">
    <text evidence="2">The sequence shown here is derived from an EMBL/GenBank/DDBJ whole genome shotgun (WGS) entry which is preliminary data.</text>
</comment>
<proteinExistence type="predicted"/>
<keyword evidence="3" id="KW-1185">Reference proteome</keyword>
<evidence type="ECO:0000313" key="3">
    <source>
        <dbReference type="Proteomes" id="UP001529510"/>
    </source>
</evidence>
<dbReference type="Proteomes" id="UP001529510">
    <property type="component" value="Unassembled WGS sequence"/>
</dbReference>
<evidence type="ECO:0000313" key="2">
    <source>
        <dbReference type="EMBL" id="KAL0160387.1"/>
    </source>
</evidence>
<gene>
    <name evidence="2" type="ORF">M9458_044112</name>
</gene>
<reference evidence="2 3" key="1">
    <citation type="submission" date="2024-05" db="EMBL/GenBank/DDBJ databases">
        <title>Genome sequencing and assembly of Indian major carp, Cirrhinus mrigala (Hamilton, 1822).</title>
        <authorList>
            <person name="Mohindra V."/>
            <person name="Chowdhury L.M."/>
            <person name="Lal K."/>
            <person name="Jena J.K."/>
        </authorList>
    </citation>
    <scope>NUCLEOTIDE SEQUENCE [LARGE SCALE GENOMIC DNA]</scope>
    <source>
        <strain evidence="2">CM1030</strain>
        <tissue evidence="2">Blood</tissue>
    </source>
</reference>
<feature type="non-terminal residue" evidence="2">
    <location>
        <position position="1"/>
    </location>
</feature>
<sequence length="80" mass="9237">PDELIVEEDEKQHPFHSPPRVPEPEPPLLEEYTPDPRGGIVWENYPPRGDVPYRTHFSHYSDGGPQDQEAFHGFWVETGT</sequence>
<dbReference type="EMBL" id="JAMKFB020000022">
    <property type="protein sequence ID" value="KAL0160387.1"/>
    <property type="molecule type" value="Genomic_DNA"/>
</dbReference>
<feature type="compositionally biased region" description="Pro residues" evidence="1">
    <location>
        <begin position="16"/>
        <end position="27"/>
    </location>
</feature>
<feature type="non-terminal residue" evidence="2">
    <location>
        <position position="80"/>
    </location>
</feature>
<dbReference type="AlphaFoldDB" id="A0ABD0NFI1"/>